<dbReference type="Proteomes" id="UP000054279">
    <property type="component" value="Unassembled WGS sequence"/>
</dbReference>
<reference evidence="1 2" key="1">
    <citation type="submission" date="2014-06" db="EMBL/GenBank/DDBJ databases">
        <title>Evolutionary Origins and Diversification of the Mycorrhizal Mutualists.</title>
        <authorList>
            <consortium name="DOE Joint Genome Institute"/>
            <consortium name="Mycorrhizal Genomics Consortium"/>
            <person name="Kohler A."/>
            <person name="Kuo A."/>
            <person name="Nagy L.G."/>
            <person name="Floudas D."/>
            <person name="Copeland A."/>
            <person name="Barry K.W."/>
            <person name="Cichocki N."/>
            <person name="Veneault-Fourrey C."/>
            <person name="LaButti K."/>
            <person name="Lindquist E.A."/>
            <person name="Lipzen A."/>
            <person name="Lundell T."/>
            <person name="Morin E."/>
            <person name="Murat C."/>
            <person name="Riley R."/>
            <person name="Ohm R."/>
            <person name="Sun H."/>
            <person name="Tunlid A."/>
            <person name="Henrissat B."/>
            <person name="Grigoriev I.V."/>
            <person name="Hibbett D.S."/>
            <person name="Martin F."/>
        </authorList>
    </citation>
    <scope>NUCLEOTIDE SEQUENCE [LARGE SCALE GENOMIC DNA]</scope>
    <source>
        <strain evidence="1 2">SS14</strain>
    </source>
</reference>
<dbReference type="HOGENOM" id="CLU_1856586_0_0_1"/>
<proteinExistence type="predicted"/>
<accession>A0A0C9VL13</accession>
<dbReference type="EMBL" id="KN837162">
    <property type="protein sequence ID" value="KIJ38246.1"/>
    <property type="molecule type" value="Genomic_DNA"/>
</dbReference>
<evidence type="ECO:0000313" key="1">
    <source>
        <dbReference type="EMBL" id="KIJ38246.1"/>
    </source>
</evidence>
<name>A0A0C9VL13_SPHS4</name>
<gene>
    <name evidence="1" type="ORF">M422DRAFT_259156</name>
</gene>
<keyword evidence="2" id="KW-1185">Reference proteome</keyword>
<organism evidence="1 2">
    <name type="scientific">Sphaerobolus stellatus (strain SS14)</name>
    <dbReference type="NCBI Taxonomy" id="990650"/>
    <lineage>
        <taxon>Eukaryota</taxon>
        <taxon>Fungi</taxon>
        <taxon>Dikarya</taxon>
        <taxon>Basidiomycota</taxon>
        <taxon>Agaricomycotina</taxon>
        <taxon>Agaricomycetes</taxon>
        <taxon>Phallomycetidae</taxon>
        <taxon>Geastrales</taxon>
        <taxon>Sphaerobolaceae</taxon>
        <taxon>Sphaerobolus</taxon>
    </lineage>
</organism>
<evidence type="ECO:0000313" key="2">
    <source>
        <dbReference type="Proteomes" id="UP000054279"/>
    </source>
</evidence>
<sequence length="138" mass="15191">MSMPSGMTGRHHPLQMLAPESRRGAMVTLLLAHEATDIIEFAVDLCEDIVTVLLLHGSLVNSPFYNGGTLLSQGIAMAFRHPQLNWLPRLLSEYGGCLDPVFPGSDGLVDSFVNDLWNTVLEKATWICCRMPGHSELK</sequence>
<dbReference type="AlphaFoldDB" id="A0A0C9VL13"/>
<protein>
    <submittedName>
        <fullName evidence="1">Uncharacterized protein</fullName>
    </submittedName>
</protein>